<organism evidence="6 7">
    <name type="scientific">Afipia massiliensis</name>
    <dbReference type="NCBI Taxonomy" id="211460"/>
    <lineage>
        <taxon>Bacteria</taxon>
        <taxon>Pseudomonadati</taxon>
        <taxon>Pseudomonadota</taxon>
        <taxon>Alphaproteobacteria</taxon>
        <taxon>Hyphomicrobiales</taxon>
        <taxon>Nitrobacteraceae</taxon>
        <taxon>Afipia</taxon>
    </lineage>
</organism>
<dbReference type="SUPFAM" id="SSF51206">
    <property type="entry name" value="cAMP-binding domain-like"/>
    <property type="match status" value="1"/>
</dbReference>
<keyword evidence="3" id="KW-0804">Transcription</keyword>
<sequence length="241" mass="26671">MSGSSKETRIEIARSVLAHVPWFAHCRAETLDSFVSKGMIQRFRRDQAICRRGAKVAALSVVLTGTVEVSSVAPSGKRHILTYLSAGEIFNLVPIVDGQPCIHDASTHESSLLLTIPKGLFQAAVEANPALSKSVMRLLSMRTRALYHYVADNTLLPLHARCARLLLLLVEYHGMTGHDGHVINLRLSQERFAEMLGVARQSASRELRAMEKDGIIETGYSRFVINDVPALKRIAEHPDEH</sequence>
<evidence type="ECO:0000259" key="5">
    <source>
        <dbReference type="PROSITE" id="PS51063"/>
    </source>
</evidence>
<proteinExistence type="predicted"/>
<dbReference type="Pfam" id="PF13545">
    <property type="entry name" value="HTH_Crp_2"/>
    <property type="match status" value="1"/>
</dbReference>
<dbReference type="InterPro" id="IPR012318">
    <property type="entry name" value="HTH_CRP"/>
</dbReference>
<dbReference type="AlphaFoldDB" id="A0A840N7G7"/>
<comment type="caution">
    <text evidence="6">The sequence shown here is derived from an EMBL/GenBank/DDBJ whole genome shotgun (WGS) entry which is preliminary data.</text>
</comment>
<keyword evidence="1" id="KW-0805">Transcription regulation</keyword>
<dbReference type="SMART" id="SM00100">
    <property type="entry name" value="cNMP"/>
    <property type="match status" value="1"/>
</dbReference>
<feature type="domain" description="HTH crp-type" evidence="5">
    <location>
        <begin position="156"/>
        <end position="229"/>
    </location>
</feature>
<dbReference type="GO" id="GO:0003700">
    <property type="term" value="F:DNA-binding transcription factor activity"/>
    <property type="evidence" value="ECO:0007669"/>
    <property type="project" value="TreeGrafter"/>
</dbReference>
<dbReference type="PROSITE" id="PS51063">
    <property type="entry name" value="HTH_CRP_2"/>
    <property type="match status" value="1"/>
</dbReference>
<evidence type="ECO:0000259" key="4">
    <source>
        <dbReference type="PROSITE" id="PS50042"/>
    </source>
</evidence>
<dbReference type="Gene3D" id="1.10.10.10">
    <property type="entry name" value="Winged helix-like DNA-binding domain superfamily/Winged helix DNA-binding domain"/>
    <property type="match status" value="1"/>
</dbReference>
<dbReference type="SUPFAM" id="SSF46785">
    <property type="entry name" value="Winged helix' DNA-binding domain"/>
    <property type="match status" value="1"/>
</dbReference>
<dbReference type="PANTHER" id="PTHR24567:SF74">
    <property type="entry name" value="HTH-TYPE TRANSCRIPTIONAL REGULATOR ARCR"/>
    <property type="match status" value="1"/>
</dbReference>
<dbReference type="InterPro" id="IPR018490">
    <property type="entry name" value="cNMP-bd_dom_sf"/>
</dbReference>
<dbReference type="InterPro" id="IPR036388">
    <property type="entry name" value="WH-like_DNA-bd_sf"/>
</dbReference>
<dbReference type="InterPro" id="IPR050397">
    <property type="entry name" value="Env_Response_Regulators"/>
</dbReference>
<keyword evidence="2" id="KW-0238">DNA-binding</keyword>
<dbReference type="InterPro" id="IPR014710">
    <property type="entry name" value="RmlC-like_jellyroll"/>
</dbReference>
<dbReference type="InterPro" id="IPR036390">
    <property type="entry name" value="WH_DNA-bd_sf"/>
</dbReference>
<evidence type="ECO:0000256" key="1">
    <source>
        <dbReference type="ARBA" id="ARBA00023015"/>
    </source>
</evidence>
<evidence type="ECO:0000256" key="2">
    <source>
        <dbReference type="ARBA" id="ARBA00023125"/>
    </source>
</evidence>
<dbReference type="GO" id="GO:0003677">
    <property type="term" value="F:DNA binding"/>
    <property type="evidence" value="ECO:0007669"/>
    <property type="project" value="UniProtKB-KW"/>
</dbReference>
<dbReference type="CDD" id="cd00038">
    <property type="entry name" value="CAP_ED"/>
    <property type="match status" value="1"/>
</dbReference>
<dbReference type="Proteomes" id="UP000521227">
    <property type="component" value="Unassembled WGS sequence"/>
</dbReference>
<dbReference type="Gene3D" id="2.60.120.10">
    <property type="entry name" value="Jelly Rolls"/>
    <property type="match status" value="1"/>
</dbReference>
<dbReference type="InterPro" id="IPR000595">
    <property type="entry name" value="cNMP-bd_dom"/>
</dbReference>
<evidence type="ECO:0000256" key="3">
    <source>
        <dbReference type="ARBA" id="ARBA00023163"/>
    </source>
</evidence>
<dbReference type="PROSITE" id="PS50042">
    <property type="entry name" value="CNMP_BINDING_3"/>
    <property type="match status" value="1"/>
</dbReference>
<name>A0A840N7G7_9BRAD</name>
<protein>
    <submittedName>
        <fullName evidence="6">CRP-like cAMP-binding protein</fullName>
    </submittedName>
</protein>
<dbReference type="RefSeq" id="WP_184087250.1">
    <property type="nucleotide sequence ID" value="NZ_JACHIJ010000005.1"/>
</dbReference>
<dbReference type="GO" id="GO:0005829">
    <property type="term" value="C:cytosol"/>
    <property type="evidence" value="ECO:0007669"/>
    <property type="project" value="TreeGrafter"/>
</dbReference>
<dbReference type="SMART" id="SM00419">
    <property type="entry name" value="HTH_CRP"/>
    <property type="match status" value="1"/>
</dbReference>
<evidence type="ECO:0000313" key="7">
    <source>
        <dbReference type="Proteomes" id="UP000521227"/>
    </source>
</evidence>
<accession>A0A840N7G7</accession>
<reference evidence="6 7" key="1">
    <citation type="submission" date="2020-08" db="EMBL/GenBank/DDBJ databases">
        <title>Genomic Encyclopedia of Type Strains, Phase IV (KMG-IV): sequencing the most valuable type-strain genomes for metagenomic binning, comparative biology and taxonomic classification.</title>
        <authorList>
            <person name="Goeker M."/>
        </authorList>
    </citation>
    <scope>NUCLEOTIDE SEQUENCE [LARGE SCALE GENOMIC DNA]</scope>
    <source>
        <strain evidence="6 7">DSM 17498</strain>
    </source>
</reference>
<dbReference type="EMBL" id="JACHIJ010000005">
    <property type="protein sequence ID" value="MBB5053701.1"/>
    <property type="molecule type" value="Genomic_DNA"/>
</dbReference>
<dbReference type="PANTHER" id="PTHR24567">
    <property type="entry name" value="CRP FAMILY TRANSCRIPTIONAL REGULATORY PROTEIN"/>
    <property type="match status" value="1"/>
</dbReference>
<feature type="domain" description="Cyclic nucleotide-binding" evidence="4">
    <location>
        <begin position="22"/>
        <end position="142"/>
    </location>
</feature>
<dbReference type="Pfam" id="PF00027">
    <property type="entry name" value="cNMP_binding"/>
    <property type="match status" value="1"/>
</dbReference>
<gene>
    <name evidence="6" type="ORF">HNQ36_003701</name>
</gene>
<evidence type="ECO:0000313" key="6">
    <source>
        <dbReference type="EMBL" id="MBB5053701.1"/>
    </source>
</evidence>